<dbReference type="SMART" id="SM01014">
    <property type="entry name" value="ARID"/>
    <property type="match status" value="1"/>
</dbReference>
<feature type="compositionally biased region" description="Basic and acidic residues" evidence="1">
    <location>
        <begin position="248"/>
        <end position="276"/>
    </location>
</feature>
<sequence length="808" mass="89025">MEKRRQFMQRIAHVHASDHPLPPELTGVPWPPGYDPAQSPWKSLDVKGLGVVRVAGKDVDLYKLWILVANAGGKLKVDEKNQWQAVARMFTLPDHLPVPLANGITTTGALIAQLYQLLIAKFEEIYQLHVERARADQALSGPSQMGAVPGMAPGMAFGGMAPSLSSSSSQSLSSLSGAGPAGLRQMSPTNNFHAPQIAQHSPGGMGGSLGMSNALLGGPGLSQQLSRPQSSIGGHQYNPLTQLTNGMDGEHDMEGRKRRQGDLEEPEAKRMRQKSDVSDIRASIGLSGLNGHALQAATGARAVRQPSRRKIEYIPCARDCDTAGGRDLSQIQQEHVNATRRLVKLMEEWGQVDIQAVALSLRSRLDIELSYALTTCIMLTLARFDGRDFPIAMATDIFDELLDILEDFGFDGKDDDGEVDLESAPRIWTNRELVNALLEDGSKTFAALEPKQGWKDLARGPRPRSAEHILMTMNIMRNLSTHLENCEFMARHPRYLSILLRLCMLAPHEGDGVPAPASSALSLQDLLTVRREFLNTVVNLTPFIDFNSPAIPAKQQMLNARRAYEILSSYLVDPTEAVSPVAVILLTGVAPLAAQPKPSSVADIALEIFTRLFHPDDNRRLLSQSVPQEWLWTLIEALLHRLPLTDGDFSVIMRETWLGYVEKLLMGIYAIAFLAPPALKRRIKTDRRLACPKVLLRVIKKFSIHSPPNTREFFSISVRRAIEALKLIDDAEDSFDTTQAAAPTLMFGMGYGEHGETRVERGMGLLSGYQEEMTWNLMTNREILGDQSVFSELESLVRVDQAASVTPV</sequence>
<protein>
    <recommendedName>
        <fullName evidence="2">ARID domain-containing protein</fullName>
    </recommendedName>
</protein>
<gene>
    <name evidence="3" type="ORF">WOLCODRAFT_129824</name>
</gene>
<evidence type="ECO:0000313" key="4">
    <source>
        <dbReference type="Proteomes" id="UP000218811"/>
    </source>
</evidence>
<feature type="compositionally biased region" description="Low complexity" evidence="1">
    <location>
        <begin position="159"/>
        <end position="176"/>
    </location>
</feature>
<feature type="region of interest" description="Disordered" evidence="1">
    <location>
        <begin position="159"/>
        <end position="276"/>
    </location>
</feature>
<keyword evidence="4" id="KW-1185">Reference proteome</keyword>
<feature type="compositionally biased region" description="Polar residues" evidence="1">
    <location>
        <begin position="227"/>
        <end position="245"/>
    </location>
</feature>
<dbReference type="Gene3D" id="1.10.150.60">
    <property type="entry name" value="ARID DNA-binding domain"/>
    <property type="match status" value="1"/>
</dbReference>
<dbReference type="GO" id="GO:0003677">
    <property type="term" value="F:DNA binding"/>
    <property type="evidence" value="ECO:0007669"/>
    <property type="project" value="InterPro"/>
</dbReference>
<dbReference type="STRING" id="742152.A0A2H3J179"/>
<dbReference type="Pfam" id="PF01388">
    <property type="entry name" value="ARID"/>
    <property type="match status" value="1"/>
</dbReference>
<dbReference type="InterPro" id="IPR036431">
    <property type="entry name" value="ARID_dom_sf"/>
</dbReference>
<dbReference type="EMBL" id="KB467831">
    <property type="protein sequence ID" value="PCH33543.1"/>
    <property type="molecule type" value="Genomic_DNA"/>
</dbReference>
<dbReference type="OMA" id="MAKRNTP"/>
<evidence type="ECO:0000256" key="1">
    <source>
        <dbReference type="SAM" id="MobiDB-lite"/>
    </source>
</evidence>
<organism evidence="3 4">
    <name type="scientific">Wolfiporia cocos (strain MD-104)</name>
    <name type="common">Brown rot fungus</name>
    <dbReference type="NCBI Taxonomy" id="742152"/>
    <lineage>
        <taxon>Eukaryota</taxon>
        <taxon>Fungi</taxon>
        <taxon>Dikarya</taxon>
        <taxon>Basidiomycota</taxon>
        <taxon>Agaricomycotina</taxon>
        <taxon>Agaricomycetes</taxon>
        <taxon>Polyporales</taxon>
        <taxon>Phaeolaceae</taxon>
        <taxon>Wolfiporia</taxon>
    </lineage>
</organism>
<dbReference type="PROSITE" id="PS51011">
    <property type="entry name" value="ARID"/>
    <property type="match status" value="1"/>
</dbReference>
<dbReference type="Proteomes" id="UP000218811">
    <property type="component" value="Unassembled WGS sequence"/>
</dbReference>
<dbReference type="SMART" id="SM00501">
    <property type="entry name" value="BRIGHT"/>
    <property type="match status" value="1"/>
</dbReference>
<evidence type="ECO:0000313" key="3">
    <source>
        <dbReference type="EMBL" id="PCH33543.1"/>
    </source>
</evidence>
<name>A0A2H3J179_WOLCO</name>
<reference evidence="3 4" key="1">
    <citation type="journal article" date="2012" name="Science">
        <title>The Paleozoic origin of enzymatic lignin decomposition reconstructed from 31 fungal genomes.</title>
        <authorList>
            <person name="Floudas D."/>
            <person name="Binder M."/>
            <person name="Riley R."/>
            <person name="Barry K."/>
            <person name="Blanchette R.A."/>
            <person name="Henrissat B."/>
            <person name="Martinez A.T."/>
            <person name="Otillar R."/>
            <person name="Spatafora J.W."/>
            <person name="Yadav J.S."/>
            <person name="Aerts A."/>
            <person name="Benoit I."/>
            <person name="Boyd A."/>
            <person name="Carlson A."/>
            <person name="Copeland A."/>
            <person name="Coutinho P.M."/>
            <person name="de Vries R.P."/>
            <person name="Ferreira P."/>
            <person name="Findley K."/>
            <person name="Foster B."/>
            <person name="Gaskell J."/>
            <person name="Glotzer D."/>
            <person name="Gorecki P."/>
            <person name="Heitman J."/>
            <person name="Hesse C."/>
            <person name="Hori C."/>
            <person name="Igarashi K."/>
            <person name="Jurgens J.A."/>
            <person name="Kallen N."/>
            <person name="Kersten P."/>
            <person name="Kohler A."/>
            <person name="Kuees U."/>
            <person name="Kumar T.K.A."/>
            <person name="Kuo A."/>
            <person name="LaButti K."/>
            <person name="Larrondo L.F."/>
            <person name="Lindquist E."/>
            <person name="Ling A."/>
            <person name="Lombard V."/>
            <person name="Lucas S."/>
            <person name="Lundell T."/>
            <person name="Martin R."/>
            <person name="McLaughlin D.J."/>
            <person name="Morgenstern I."/>
            <person name="Morin E."/>
            <person name="Murat C."/>
            <person name="Nagy L.G."/>
            <person name="Nolan M."/>
            <person name="Ohm R.A."/>
            <person name="Patyshakuliyeva A."/>
            <person name="Rokas A."/>
            <person name="Ruiz-Duenas F.J."/>
            <person name="Sabat G."/>
            <person name="Salamov A."/>
            <person name="Samejima M."/>
            <person name="Schmutz J."/>
            <person name="Slot J.C."/>
            <person name="St John F."/>
            <person name="Stenlid J."/>
            <person name="Sun H."/>
            <person name="Sun S."/>
            <person name="Syed K."/>
            <person name="Tsang A."/>
            <person name="Wiebenga A."/>
            <person name="Young D."/>
            <person name="Pisabarro A."/>
            <person name="Eastwood D.C."/>
            <person name="Martin F."/>
            <person name="Cullen D."/>
            <person name="Grigoriev I.V."/>
            <person name="Hibbett D.S."/>
        </authorList>
    </citation>
    <scope>NUCLEOTIDE SEQUENCE [LARGE SCALE GENOMIC DNA]</scope>
    <source>
        <strain evidence="3 4">MD-104</strain>
    </source>
</reference>
<accession>A0A2H3J179</accession>
<dbReference type="SUPFAM" id="SSF46774">
    <property type="entry name" value="ARID-like"/>
    <property type="match status" value="1"/>
</dbReference>
<proteinExistence type="predicted"/>
<feature type="compositionally biased region" description="Low complexity" evidence="1">
    <location>
        <begin position="210"/>
        <end position="226"/>
    </location>
</feature>
<dbReference type="AlphaFoldDB" id="A0A2H3J179"/>
<dbReference type="InterPro" id="IPR001606">
    <property type="entry name" value="ARID_dom"/>
</dbReference>
<evidence type="ECO:0000259" key="2">
    <source>
        <dbReference type="PROSITE" id="PS51011"/>
    </source>
</evidence>
<dbReference type="OrthoDB" id="1938591at2759"/>
<feature type="domain" description="ARID" evidence="2">
    <location>
        <begin position="1"/>
        <end position="127"/>
    </location>
</feature>